<accession>A0A919IPD1</accession>
<dbReference type="Proteomes" id="UP000619479">
    <property type="component" value="Unassembled WGS sequence"/>
</dbReference>
<dbReference type="PANTHER" id="PTHR43798:SF33">
    <property type="entry name" value="HYDROLASE, PUTATIVE (AFU_ORTHOLOGUE AFUA_2G14860)-RELATED"/>
    <property type="match status" value="1"/>
</dbReference>
<comment type="caution">
    <text evidence="2">The sequence shown here is derived from an EMBL/GenBank/DDBJ whole genome shotgun (WGS) entry which is preliminary data.</text>
</comment>
<dbReference type="GO" id="GO:0016787">
    <property type="term" value="F:hydrolase activity"/>
    <property type="evidence" value="ECO:0007669"/>
    <property type="project" value="UniProtKB-KW"/>
</dbReference>
<dbReference type="Pfam" id="PF12697">
    <property type="entry name" value="Abhydrolase_6"/>
    <property type="match status" value="1"/>
</dbReference>
<dbReference type="AlphaFoldDB" id="A0A919IPD1"/>
<sequence>MSGTVTSDDGTTITFLEYGTGPGLVIVPGNNRRAHHYATLAGLLAGSYRVTVIDRRGRGRSGPQGADYSVDREAEDVQAVLAARGATFLFGHSYGGLIALHAALLKPPAALAVFDPGVSIDGSFPSGWLPRFTALLDRGRHHAAMALFLRESRLSPLGDAPRPVFWALAFLLLHGSDGPDTKAMMATTPREVGEVVRLDSDGSRYAAVTCPALLLGGGRTPSYLRDVLPRLAQLMPGSWCEIIDGLDHNAPDLNAPEEIAGRLAALMRRTSSV</sequence>
<reference evidence="2" key="1">
    <citation type="submission" date="2021-01" db="EMBL/GenBank/DDBJ databases">
        <title>Whole genome shotgun sequence of Actinoplanes cyaneus NBRC 14990.</title>
        <authorList>
            <person name="Komaki H."/>
            <person name="Tamura T."/>
        </authorList>
    </citation>
    <scope>NUCLEOTIDE SEQUENCE</scope>
    <source>
        <strain evidence="2">NBRC 14990</strain>
    </source>
</reference>
<keyword evidence="2" id="KW-0378">Hydrolase</keyword>
<dbReference type="SUPFAM" id="SSF53474">
    <property type="entry name" value="alpha/beta-Hydrolases"/>
    <property type="match status" value="1"/>
</dbReference>
<dbReference type="InterPro" id="IPR050266">
    <property type="entry name" value="AB_hydrolase_sf"/>
</dbReference>
<protein>
    <submittedName>
        <fullName evidence="2">Alpha/beta hydrolase</fullName>
    </submittedName>
</protein>
<proteinExistence type="predicted"/>
<name>A0A919IPD1_9ACTN</name>
<dbReference type="Gene3D" id="3.40.50.1820">
    <property type="entry name" value="alpha/beta hydrolase"/>
    <property type="match status" value="1"/>
</dbReference>
<dbReference type="InterPro" id="IPR029058">
    <property type="entry name" value="AB_hydrolase_fold"/>
</dbReference>
<dbReference type="PANTHER" id="PTHR43798">
    <property type="entry name" value="MONOACYLGLYCEROL LIPASE"/>
    <property type="match status" value="1"/>
</dbReference>
<evidence type="ECO:0000313" key="3">
    <source>
        <dbReference type="Proteomes" id="UP000619479"/>
    </source>
</evidence>
<dbReference type="EMBL" id="BOMH01000066">
    <property type="protein sequence ID" value="GID69689.1"/>
    <property type="molecule type" value="Genomic_DNA"/>
</dbReference>
<evidence type="ECO:0000259" key="1">
    <source>
        <dbReference type="Pfam" id="PF12697"/>
    </source>
</evidence>
<keyword evidence="3" id="KW-1185">Reference proteome</keyword>
<dbReference type="InterPro" id="IPR000073">
    <property type="entry name" value="AB_hydrolase_1"/>
</dbReference>
<gene>
    <name evidence="2" type="ORF">Acy02nite_75700</name>
</gene>
<dbReference type="GO" id="GO:0016020">
    <property type="term" value="C:membrane"/>
    <property type="evidence" value="ECO:0007669"/>
    <property type="project" value="TreeGrafter"/>
</dbReference>
<feature type="domain" description="AB hydrolase-1" evidence="1">
    <location>
        <begin position="24"/>
        <end position="260"/>
    </location>
</feature>
<organism evidence="2 3">
    <name type="scientific">Actinoplanes cyaneus</name>
    <dbReference type="NCBI Taxonomy" id="52696"/>
    <lineage>
        <taxon>Bacteria</taxon>
        <taxon>Bacillati</taxon>
        <taxon>Actinomycetota</taxon>
        <taxon>Actinomycetes</taxon>
        <taxon>Micromonosporales</taxon>
        <taxon>Micromonosporaceae</taxon>
        <taxon>Actinoplanes</taxon>
    </lineage>
</organism>
<evidence type="ECO:0000313" key="2">
    <source>
        <dbReference type="EMBL" id="GID69689.1"/>
    </source>
</evidence>